<dbReference type="Proteomes" id="UP001377337">
    <property type="component" value="Chromosome"/>
</dbReference>
<keyword evidence="3" id="KW-1185">Reference proteome</keyword>
<keyword evidence="1" id="KW-0472">Membrane</keyword>
<evidence type="ECO:0000256" key="1">
    <source>
        <dbReference type="SAM" id="Phobius"/>
    </source>
</evidence>
<sequence length="109" mass="13085">MHWFTEPYAIAASEIRYLVNRNKESDVHKEKYRINQLILFNIIFMLMYSIFFLGSITYIILSFFVAWYGFLVLVITIPMMVLAKAVQKKRYLSRRDAFIKDDPNLINHR</sequence>
<proteinExistence type="predicted"/>
<feature type="transmembrane region" description="Helical" evidence="1">
    <location>
        <begin position="38"/>
        <end position="61"/>
    </location>
</feature>
<evidence type="ECO:0000313" key="3">
    <source>
        <dbReference type="Proteomes" id="UP001377337"/>
    </source>
</evidence>
<protein>
    <submittedName>
        <fullName evidence="2">Uncharacterized protein</fullName>
    </submittedName>
</protein>
<keyword evidence="1" id="KW-1133">Transmembrane helix</keyword>
<gene>
    <name evidence="2" type="ORF">WCV65_01485</name>
</gene>
<accession>A0ABZ2NI66</accession>
<name>A0ABZ2NI66_9BACI</name>
<keyword evidence="1" id="KW-0812">Transmembrane</keyword>
<organism evidence="2 3">
    <name type="scientific">Metabacillus sediminis</name>
    <dbReference type="NCBI Taxonomy" id="3117746"/>
    <lineage>
        <taxon>Bacteria</taxon>
        <taxon>Bacillati</taxon>
        <taxon>Bacillota</taxon>
        <taxon>Bacilli</taxon>
        <taxon>Bacillales</taxon>
        <taxon>Bacillaceae</taxon>
        <taxon>Metabacillus</taxon>
    </lineage>
</organism>
<dbReference type="EMBL" id="CP147407">
    <property type="protein sequence ID" value="WXB97219.1"/>
    <property type="molecule type" value="Genomic_DNA"/>
</dbReference>
<evidence type="ECO:0000313" key="2">
    <source>
        <dbReference type="EMBL" id="WXB97219.1"/>
    </source>
</evidence>
<reference evidence="2 3" key="1">
    <citation type="submission" date="2024-02" db="EMBL/GenBank/DDBJ databases">
        <title>Seven novel Bacillus-like species.</title>
        <authorList>
            <person name="Liu G."/>
        </authorList>
    </citation>
    <scope>NUCLEOTIDE SEQUENCE [LARGE SCALE GENOMIC DNA]</scope>
    <source>
        <strain evidence="2 3">FJAT-52054</strain>
    </source>
</reference>
<feature type="transmembrane region" description="Helical" evidence="1">
    <location>
        <begin position="67"/>
        <end position="86"/>
    </location>
</feature>
<dbReference type="RefSeq" id="WP_338779484.1">
    <property type="nucleotide sequence ID" value="NZ_CP147407.1"/>
</dbReference>